<dbReference type="RefSeq" id="WP_162357701.1">
    <property type="nucleotide sequence ID" value="NZ_CP048209.1"/>
</dbReference>
<organism evidence="2 3">
    <name type="scientific">Paenibacillus lycopersici</name>
    <dbReference type="NCBI Taxonomy" id="2704462"/>
    <lineage>
        <taxon>Bacteria</taxon>
        <taxon>Bacillati</taxon>
        <taxon>Bacillota</taxon>
        <taxon>Bacilli</taxon>
        <taxon>Bacillales</taxon>
        <taxon>Paenibacillaceae</taxon>
        <taxon>Paenibacillus</taxon>
    </lineage>
</organism>
<dbReference type="SUPFAM" id="SSF53448">
    <property type="entry name" value="Nucleotide-diphospho-sugar transferases"/>
    <property type="match status" value="1"/>
</dbReference>
<feature type="domain" description="MobA-like NTP transferase" evidence="1">
    <location>
        <begin position="5"/>
        <end position="169"/>
    </location>
</feature>
<dbReference type="AlphaFoldDB" id="A0A6C0FYV2"/>
<protein>
    <submittedName>
        <fullName evidence="2">NTP transferase domain-containing protein</fullName>
    </submittedName>
</protein>
<dbReference type="GO" id="GO:0016779">
    <property type="term" value="F:nucleotidyltransferase activity"/>
    <property type="evidence" value="ECO:0007669"/>
    <property type="project" value="UniProtKB-ARBA"/>
</dbReference>
<dbReference type="CDD" id="cd04182">
    <property type="entry name" value="GT_2_like_f"/>
    <property type="match status" value="1"/>
</dbReference>
<dbReference type="KEGG" id="plyc:GXP70_15725"/>
<dbReference type="Gene3D" id="3.90.550.10">
    <property type="entry name" value="Spore Coat Polysaccharide Biosynthesis Protein SpsA, Chain A"/>
    <property type="match status" value="1"/>
</dbReference>
<dbReference type="PANTHER" id="PTHR43777">
    <property type="entry name" value="MOLYBDENUM COFACTOR CYTIDYLYLTRANSFERASE"/>
    <property type="match status" value="1"/>
</dbReference>
<sequence>MTIAGVYLAAGAGSRLGGSKPAAELLPGIGLGGRGLSALLASGIDAAFAIVRPGDPLGWLPEAADSDPKLQIVFCGDAGLGMAHSLRCGIACAEAAGHEAAIVALADQPFVTPALLNGLANAWRSRPGLDYVICGSGDASMPPVLLARSLFASVAGLKGDQGAKRLLAEPGVAGEIMPIREPTLVFDVDTPEDLMLAKELMAQSK</sequence>
<evidence type="ECO:0000259" key="1">
    <source>
        <dbReference type="Pfam" id="PF12804"/>
    </source>
</evidence>
<name>A0A6C0FYV2_9BACL</name>
<proteinExistence type="predicted"/>
<keyword evidence="2" id="KW-0808">Transferase</keyword>
<dbReference type="InterPro" id="IPR029044">
    <property type="entry name" value="Nucleotide-diphossugar_trans"/>
</dbReference>
<accession>A0A6C0FYV2</accession>
<dbReference type="EMBL" id="CP048209">
    <property type="protein sequence ID" value="QHT61262.1"/>
    <property type="molecule type" value="Genomic_DNA"/>
</dbReference>
<gene>
    <name evidence="2" type="ORF">GXP70_15725</name>
</gene>
<dbReference type="PANTHER" id="PTHR43777:SF1">
    <property type="entry name" value="MOLYBDENUM COFACTOR CYTIDYLYLTRANSFERASE"/>
    <property type="match status" value="1"/>
</dbReference>
<dbReference type="InterPro" id="IPR025877">
    <property type="entry name" value="MobA-like_NTP_Trfase"/>
</dbReference>
<dbReference type="Pfam" id="PF12804">
    <property type="entry name" value="NTP_transf_3"/>
    <property type="match status" value="1"/>
</dbReference>
<reference evidence="2 3" key="1">
    <citation type="submission" date="2020-01" db="EMBL/GenBank/DDBJ databases">
        <title>Paenibacillus sp. nov., isolated from tomato rhizosphere.</title>
        <authorList>
            <person name="Weon H.-Y."/>
            <person name="Lee S.A."/>
        </authorList>
    </citation>
    <scope>NUCLEOTIDE SEQUENCE [LARGE SCALE GENOMIC DNA]</scope>
    <source>
        <strain evidence="2 3">12200R-189</strain>
    </source>
</reference>
<keyword evidence="3" id="KW-1185">Reference proteome</keyword>
<evidence type="ECO:0000313" key="3">
    <source>
        <dbReference type="Proteomes" id="UP000476064"/>
    </source>
</evidence>
<dbReference type="Proteomes" id="UP000476064">
    <property type="component" value="Chromosome"/>
</dbReference>
<evidence type="ECO:0000313" key="2">
    <source>
        <dbReference type="EMBL" id="QHT61262.1"/>
    </source>
</evidence>